<dbReference type="STRING" id="32264.T1JYH5"/>
<evidence type="ECO:0000313" key="7">
    <source>
        <dbReference type="EnsemblMetazoa" id="tetur03g00390.1"/>
    </source>
</evidence>
<feature type="domain" description="Proteasome activator PA28 C-terminal" evidence="6">
    <location>
        <begin position="135"/>
        <end position="277"/>
    </location>
</feature>
<evidence type="ECO:0000256" key="3">
    <source>
        <dbReference type="ARBA" id="ARBA00037467"/>
    </source>
</evidence>
<evidence type="ECO:0000313" key="8">
    <source>
        <dbReference type="Proteomes" id="UP000015104"/>
    </source>
</evidence>
<evidence type="ECO:0000256" key="1">
    <source>
        <dbReference type="ARBA" id="ARBA00005883"/>
    </source>
</evidence>
<reference evidence="7" key="2">
    <citation type="submission" date="2015-06" db="UniProtKB">
        <authorList>
            <consortium name="EnsemblMetazoa"/>
        </authorList>
    </citation>
    <scope>IDENTIFICATION</scope>
</reference>
<dbReference type="Gene3D" id="1.20.5.120">
    <property type="entry name" value="Proteasome activator pa28, N-terminal domain"/>
    <property type="match status" value="1"/>
</dbReference>
<dbReference type="SUPFAM" id="SSF47216">
    <property type="entry name" value="Proteasome activator"/>
    <property type="match status" value="1"/>
</dbReference>
<dbReference type="Pfam" id="PF02251">
    <property type="entry name" value="PA28_N"/>
    <property type="match status" value="1"/>
</dbReference>
<feature type="region of interest" description="Disordered" evidence="4">
    <location>
        <begin position="91"/>
        <end position="112"/>
    </location>
</feature>
<dbReference type="Proteomes" id="UP000015104">
    <property type="component" value="Unassembled WGS sequence"/>
</dbReference>
<dbReference type="Pfam" id="PF02252">
    <property type="entry name" value="PA28_C"/>
    <property type="match status" value="1"/>
</dbReference>
<dbReference type="EMBL" id="CAEY01001107">
    <property type="status" value="NOT_ANNOTATED_CDS"/>
    <property type="molecule type" value="Genomic_DNA"/>
</dbReference>
<comment type="function">
    <text evidence="3">Implicated in immunoproteasome assembly and required for efficient antigen processing. The PA28 activator complex enhances the generation of class I binding peptides by altering the cleavage pattern of the proteasome.</text>
</comment>
<dbReference type="InterPro" id="IPR003185">
    <property type="entry name" value="Proteasome_activ_PA28_N"/>
</dbReference>
<dbReference type="PANTHER" id="PTHR10660">
    <property type="entry name" value="PROTEASOME REGULATOR PA28"/>
    <property type="match status" value="1"/>
</dbReference>
<dbReference type="PANTHER" id="PTHR10660:SF2">
    <property type="entry name" value="LD45860P"/>
    <property type="match status" value="1"/>
</dbReference>
<dbReference type="InterPro" id="IPR003186">
    <property type="entry name" value="PA28_C"/>
</dbReference>
<dbReference type="AlphaFoldDB" id="T1JYH5"/>
<evidence type="ECO:0000259" key="6">
    <source>
        <dbReference type="Pfam" id="PF02252"/>
    </source>
</evidence>
<dbReference type="GO" id="GO:0061133">
    <property type="term" value="F:endopeptidase activator activity"/>
    <property type="evidence" value="ECO:0007669"/>
    <property type="project" value="TreeGrafter"/>
</dbReference>
<reference evidence="8" key="1">
    <citation type="submission" date="2011-08" db="EMBL/GenBank/DDBJ databases">
        <authorList>
            <person name="Rombauts S."/>
        </authorList>
    </citation>
    <scope>NUCLEOTIDE SEQUENCE</scope>
    <source>
        <strain evidence="8">London</strain>
    </source>
</reference>
<keyword evidence="2" id="KW-0647">Proteasome</keyword>
<dbReference type="HOGENOM" id="CLU_062515_1_0_1"/>
<sequence length="280" mass="32647">MESSKNILDRNIPVVPQFLTSEVDWSSKKKVLSEWHDQVNGKVQKLIKEDFPRKVLALNDFLAEEYFDEKYIKGIRQEMIISQSRVGLPNDLHMNHDSTKDNATTTTSKGKEIKAASIESTESQEETDHKQAITVPVNNKIKAMSNLVKPKMKEFIEDLNLIKLWIQLLIPKIEDGNNFGVEIQEEILAEVRFALSDGFTYYSFMIKYHNTRAGIVKKIEKYQFVEDYQEYLAVFDEDEWIGLKSTVIKMRNHYDRLHSLMTKNWEKLICPRASNSDTMF</sequence>
<dbReference type="FunFam" id="1.20.120.180:FF:000002">
    <property type="entry name" value="Proteasome activator complex subunit 1"/>
    <property type="match status" value="1"/>
</dbReference>
<dbReference type="InterPro" id="IPR009077">
    <property type="entry name" value="Proteasome_activ_PA28"/>
</dbReference>
<dbReference type="GO" id="GO:2000045">
    <property type="term" value="P:regulation of G1/S transition of mitotic cell cycle"/>
    <property type="evidence" value="ECO:0007669"/>
    <property type="project" value="TreeGrafter"/>
</dbReference>
<dbReference type="Gene3D" id="1.20.120.180">
    <property type="entry name" value="Proteasome activator pa28, C-terminal domain"/>
    <property type="match status" value="1"/>
</dbReference>
<name>T1JYH5_TETUR</name>
<feature type="domain" description="Proteasome activator PA28 N-terminal" evidence="5">
    <location>
        <begin position="28"/>
        <end position="81"/>
    </location>
</feature>
<dbReference type="InterPro" id="IPR036996">
    <property type="entry name" value="PA28_N_sf"/>
</dbReference>
<proteinExistence type="inferred from homology"/>
<evidence type="ECO:0000256" key="4">
    <source>
        <dbReference type="SAM" id="MobiDB-lite"/>
    </source>
</evidence>
<keyword evidence="8" id="KW-1185">Reference proteome</keyword>
<comment type="similarity">
    <text evidence="1">Belongs to the PA28 family.</text>
</comment>
<dbReference type="EnsemblMetazoa" id="tetur03g00390.1">
    <property type="protein sequence ID" value="tetur03g00390.1"/>
    <property type="gene ID" value="tetur03g00390"/>
</dbReference>
<dbReference type="eggNOG" id="KOG4470">
    <property type="taxonomic scope" value="Eukaryota"/>
</dbReference>
<dbReference type="InterPro" id="IPR036997">
    <property type="entry name" value="PA28_C_sf"/>
</dbReference>
<protein>
    <recommendedName>
        <fullName evidence="9">Proteasome activator PA28 C-terminal domain-containing protein</fullName>
    </recommendedName>
</protein>
<dbReference type="GO" id="GO:0005654">
    <property type="term" value="C:nucleoplasm"/>
    <property type="evidence" value="ECO:0007669"/>
    <property type="project" value="TreeGrafter"/>
</dbReference>
<dbReference type="GO" id="GO:0005737">
    <property type="term" value="C:cytoplasm"/>
    <property type="evidence" value="ECO:0007669"/>
    <property type="project" value="TreeGrafter"/>
</dbReference>
<evidence type="ECO:0000256" key="2">
    <source>
        <dbReference type="ARBA" id="ARBA00022942"/>
    </source>
</evidence>
<dbReference type="InterPro" id="IPR036252">
    <property type="entry name" value="Proteasome_activ_sf"/>
</dbReference>
<evidence type="ECO:0008006" key="9">
    <source>
        <dbReference type="Google" id="ProtNLM"/>
    </source>
</evidence>
<accession>T1JYH5</accession>
<evidence type="ECO:0000259" key="5">
    <source>
        <dbReference type="Pfam" id="PF02251"/>
    </source>
</evidence>
<dbReference type="GO" id="GO:0008537">
    <property type="term" value="C:proteasome activator complex"/>
    <property type="evidence" value="ECO:0007669"/>
    <property type="project" value="InterPro"/>
</dbReference>
<dbReference type="GO" id="GO:0061136">
    <property type="term" value="P:regulation of proteasomal protein catabolic process"/>
    <property type="evidence" value="ECO:0007669"/>
    <property type="project" value="TreeGrafter"/>
</dbReference>
<organism evidence="7 8">
    <name type="scientific">Tetranychus urticae</name>
    <name type="common">Two-spotted spider mite</name>
    <dbReference type="NCBI Taxonomy" id="32264"/>
    <lineage>
        <taxon>Eukaryota</taxon>
        <taxon>Metazoa</taxon>
        <taxon>Ecdysozoa</taxon>
        <taxon>Arthropoda</taxon>
        <taxon>Chelicerata</taxon>
        <taxon>Arachnida</taxon>
        <taxon>Acari</taxon>
        <taxon>Acariformes</taxon>
        <taxon>Trombidiformes</taxon>
        <taxon>Prostigmata</taxon>
        <taxon>Eleutherengona</taxon>
        <taxon>Raphignathae</taxon>
        <taxon>Tetranychoidea</taxon>
        <taxon>Tetranychidae</taxon>
        <taxon>Tetranychus</taxon>
    </lineage>
</organism>